<evidence type="ECO:0000313" key="3">
    <source>
        <dbReference type="Proteomes" id="UP000607559"/>
    </source>
</evidence>
<sequence length="130" mass="14452">MKSIVLALLFAGVSLASLANGHNPIGDRSEKGAAEVKYIAANNGEFFFNVVYNNTTGSKFSVAILDESGDQIYQNFFSDKKFDKKFKLADPESFGKLTFIIRNYGDNSVQRFEVNSSNHLVEDVEVKEVK</sequence>
<keyword evidence="3" id="KW-1185">Reference proteome</keyword>
<name>A0A8J2UGD0_9BACT</name>
<proteinExistence type="predicted"/>
<evidence type="ECO:0000313" key="2">
    <source>
        <dbReference type="EMBL" id="GGB12073.1"/>
    </source>
</evidence>
<evidence type="ECO:0000256" key="1">
    <source>
        <dbReference type="SAM" id="SignalP"/>
    </source>
</evidence>
<dbReference type="AlphaFoldDB" id="A0A8J2UGD0"/>
<organism evidence="2 3">
    <name type="scientific">Puia dinghuensis</name>
    <dbReference type="NCBI Taxonomy" id="1792502"/>
    <lineage>
        <taxon>Bacteria</taxon>
        <taxon>Pseudomonadati</taxon>
        <taxon>Bacteroidota</taxon>
        <taxon>Chitinophagia</taxon>
        <taxon>Chitinophagales</taxon>
        <taxon>Chitinophagaceae</taxon>
        <taxon>Puia</taxon>
    </lineage>
</organism>
<feature type="chain" id="PRO_5035326174" evidence="1">
    <location>
        <begin position="20"/>
        <end position="130"/>
    </location>
</feature>
<feature type="signal peptide" evidence="1">
    <location>
        <begin position="1"/>
        <end position="19"/>
    </location>
</feature>
<protein>
    <submittedName>
        <fullName evidence="2">Uncharacterized protein</fullName>
    </submittedName>
</protein>
<comment type="caution">
    <text evidence="2">The sequence shown here is derived from an EMBL/GenBank/DDBJ whole genome shotgun (WGS) entry which is preliminary data.</text>
</comment>
<reference evidence="2" key="1">
    <citation type="journal article" date="2014" name="Int. J. Syst. Evol. Microbiol.">
        <title>Complete genome sequence of Corynebacterium casei LMG S-19264T (=DSM 44701T), isolated from a smear-ripened cheese.</title>
        <authorList>
            <consortium name="US DOE Joint Genome Institute (JGI-PGF)"/>
            <person name="Walter F."/>
            <person name="Albersmeier A."/>
            <person name="Kalinowski J."/>
            <person name="Ruckert C."/>
        </authorList>
    </citation>
    <scope>NUCLEOTIDE SEQUENCE</scope>
    <source>
        <strain evidence="2">CGMCC 1.15448</strain>
    </source>
</reference>
<keyword evidence="1" id="KW-0732">Signal</keyword>
<dbReference type="Proteomes" id="UP000607559">
    <property type="component" value="Unassembled WGS sequence"/>
</dbReference>
<accession>A0A8J2UGD0</accession>
<reference evidence="2" key="2">
    <citation type="submission" date="2020-09" db="EMBL/GenBank/DDBJ databases">
        <authorList>
            <person name="Sun Q."/>
            <person name="Zhou Y."/>
        </authorList>
    </citation>
    <scope>NUCLEOTIDE SEQUENCE</scope>
    <source>
        <strain evidence="2">CGMCC 1.15448</strain>
    </source>
</reference>
<gene>
    <name evidence="2" type="ORF">GCM10011511_39610</name>
</gene>
<dbReference type="RefSeq" id="WP_188934942.1">
    <property type="nucleotide sequence ID" value="NZ_BMJC01000004.1"/>
</dbReference>
<dbReference type="EMBL" id="BMJC01000004">
    <property type="protein sequence ID" value="GGB12073.1"/>
    <property type="molecule type" value="Genomic_DNA"/>
</dbReference>